<feature type="domain" description="Cyclic-phosphate processing Receiver" evidence="1">
    <location>
        <begin position="16"/>
        <end position="99"/>
    </location>
</feature>
<evidence type="ECO:0000313" key="5">
    <source>
        <dbReference type="Proteomes" id="UP000220210"/>
    </source>
</evidence>
<name>A0A9X7DDR8_BACCE</name>
<dbReference type="EMBL" id="NTSO01000022">
    <property type="protein sequence ID" value="PFF43654.1"/>
    <property type="molecule type" value="Genomic_DNA"/>
</dbReference>
<gene>
    <name evidence="3" type="ORF">CN357_26660</name>
    <name evidence="2" type="ORF">CON36_20585</name>
</gene>
<sequence>MLCIGRIFKLERESKMNVYMDDQRSCPFGYVPATTVECALQMVRDYDVNILSLDFNMGWGAKNGLDFVEAFCTEGLYVNEIHFHTNDVIGMHKMKQRMDKGKEEGEITPHLVIKYVGS</sequence>
<dbReference type="EMBL" id="NVMX01000031">
    <property type="protein sequence ID" value="PDZ96934.1"/>
    <property type="molecule type" value="Genomic_DNA"/>
</dbReference>
<organism evidence="2 4">
    <name type="scientific">Bacillus cereus</name>
    <dbReference type="NCBI Taxonomy" id="1396"/>
    <lineage>
        <taxon>Bacteria</taxon>
        <taxon>Bacillati</taxon>
        <taxon>Bacillota</taxon>
        <taxon>Bacilli</taxon>
        <taxon>Bacillales</taxon>
        <taxon>Bacillaceae</taxon>
        <taxon>Bacillus</taxon>
        <taxon>Bacillus cereus group</taxon>
    </lineage>
</organism>
<proteinExistence type="predicted"/>
<reference evidence="3 5" key="1">
    <citation type="submission" date="2017-09" db="EMBL/GenBank/DDBJ databases">
        <title>Large-scale bioinformatics analysis of Bacillus genomes uncovers conserved roles of natural products in bacterial physiology.</title>
        <authorList>
            <consortium name="Agbiome Team Llc"/>
            <person name="Bleich R.M."/>
            <person name="Kirk G.J."/>
            <person name="Santa Maria K.C."/>
            <person name="Allen S.E."/>
            <person name="Farag S."/>
            <person name="Shank E.A."/>
            <person name="Bowers A."/>
        </authorList>
    </citation>
    <scope>NUCLEOTIDE SEQUENCE [LARGE SCALE GENOMIC DNA]</scope>
    <source>
        <strain evidence="3 5">AFS020204</strain>
    </source>
</reference>
<dbReference type="AlphaFoldDB" id="A0A9X7DDR8"/>
<reference evidence="2 4" key="2">
    <citation type="submission" date="2017-09" db="EMBL/GenBank/DDBJ databases">
        <title>Large-scale bioinformatics analysis of Bacillus genomes uncovers conserved roles of natural products in bacterial physiology.</title>
        <authorList>
            <consortium name="Agbiome Team Llc"/>
            <person name="Bleich R.M."/>
            <person name="Grubbs K.J."/>
            <person name="Santa Maria K.C."/>
            <person name="Allen S.E."/>
            <person name="Farag S."/>
            <person name="Shank E.A."/>
            <person name="Bowers A."/>
        </authorList>
    </citation>
    <scope>NUCLEOTIDE SEQUENCE [LARGE SCALE GENOMIC DNA]</scope>
    <source>
        <strain evidence="2 4">AFS092789</strain>
    </source>
</reference>
<dbReference type="Proteomes" id="UP000219922">
    <property type="component" value="Unassembled WGS sequence"/>
</dbReference>
<evidence type="ECO:0000259" key="1">
    <source>
        <dbReference type="Pfam" id="PF20274"/>
    </source>
</evidence>
<accession>A0A9X7DDR8</accession>
<evidence type="ECO:0000313" key="3">
    <source>
        <dbReference type="EMBL" id="PFF43654.1"/>
    </source>
</evidence>
<dbReference type="InterPro" id="IPR046909">
    <property type="entry name" value="cREC_REC"/>
</dbReference>
<dbReference type="Pfam" id="PF20274">
    <property type="entry name" value="cREC_REC"/>
    <property type="match status" value="1"/>
</dbReference>
<comment type="caution">
    <text evidence="2">The sequence shown here is derived from an EMBL/GenBank/DDBJ whole genome shotgun (WGS) entry which is preliminary data.</text>
</comment>
<dbReference type="Proteomes" id="UP000220210">
    <property type="component" value="Unassembled WGS sequence"/>
</dbReference>
<evidence type="ECO:0000313" key="2">
    <source>
        <dbReference type="EMBL" id="PDZ96934.1"/>
    </source>
</evidence>
<evidence type="ECO:0000313" key="4">
    <source>
        <dbReference type="Proteomes" id="UP000219922"/>
    </source>
</evidence>
<protein>
    <recommendedName>
        <fullName evidence="1">Cyclic-phosphate processing Receiver domain-containing protein</fullName>
    </recommendedName>
</protein>